<dbReference type="Proteomes" id="UP000799640">
    <property type="component" value="Unassembled WGS sequence"/>
</dbReference>
<proteinExistence type="predicted"/>
<protein>
    <submittedName>
        <fullName evidence="1">Uncharacterized protein</fullName>
    </submittedName>
</protein>
<evidence type="ECO:0000313" key="2">
    <source>
        <dbReference type="Proteomes" id="UP000799640"/>
    </source>
</evidence>
<evidence type="ECO:0000313" key="1">
    <source>
        <dbReference type="EMBL" id="KAF2401821.1"/>
    </source>
</evidence>
<reference evidence="1" key="1">
    <citation type="journal article" date="2020" name="Stud. Mycol.">
        <title>101 Dothideomycetes genomes: a test case for predicting lifestyles and emergence of pathogens.</title>
        <authorList>
            <person name="Haridas S."/>
            <person name="Albert R."/>
            <person name="Binder M."/>
            <person name="Bloem J."/>
            <person name="Labutti K."/>
            <person name="Salamov A."/>
            <person name="Andreopoulos B."/>
            <person name="Baker S."/>
            <person name="Barry K."/>
            <person name="Bills G."/>
            <person name="Bluhm B."/>
            <person name="Cannon C."/>
            <person name="Castanera R."/>
            <person name="Culley D."/>
            <person name="Daum C."/>
            <person name="Ezra D."/>
            <person name="Gonzalez J."/>
            <person name="Henrissat B."/>
            <person name="Kuo A."/>
            <person name="Liang C."/>
            <person name="Lipzen A."/>
            <person name="Lutzoni F."/>
            <person name="Magnuson J."/>
            <person name="Mondo S."/>
            <person name="Nolan M."/>
            <person name="Ohm R."/>
            <person name="Pangilinan J."/>
            <person name="Park H.-J."/>
            <person name="Ramirez L."/>
            <person name="Alfaro M."/>
            <person name="Sun H."/>
            <person name="Tritt A."/>
            <person name="Yoshinaga Y."/>
            <person name="Zwiers L.-H."/>
            <person name="Turgeon B."/>
            <person name="Goodwin S."/>
            <person name="Spatafora J."/>
            <person name="Crous P."/>
            <person name="Grigoriev I."/>
        </authorList>
    </citation>
    <scope>NUCLEOTIDE SEQUENCE</scope>
    <source>
        <strain evidence="1">CBS 262.69</strain>
    </source>
</reference>
<dbReference type="EMBL" id="ML996692">
    <property type="protein sequence ID" value="KAF2401821.1"/>
    <property type="molecule type" value="Genomic_DNA"/>
</dbReference>
<name>A0A6G1I0X2_9PEZI</name>
<accession>A0A6G1I0X2</accession>
<dbReference type="AlphaFoldDB" id="A0A6G1I0X2"/>
<sequence length="138" mass="15299">MPTPAFYCYFRCPCSVHGPRLQAPGSVLTIPSTLSLYPPLHTSPNHHHGSGAALQPGRRVHSSLRSWLLSTFSLPRVPYHHHPNYWTSFGPPIVDWVVYPHSTLTKLSPSRQLCYHSPVPLPSAPLCSNRLSLSGLQS</sequence>
<keyword evidence="2" id="KW-1185">Reference proteome</keyword>
<organism evidence="1 2">
    <name type="scientific">Trichodelitschia bisporula</name>
    <dbReference type="NCBI Taxonomy" id="703511"/>
    <lineage>
        <taxon>Eukaryota</taxon>
        <taxon>Fungi</taxon>
        <taxon>Dikarya</taxon>
        <taxon>Ascomycota</taxon>
        <taxon>Pezizomycotina</taxon>
        <taxon>Dothideomycetes</taxon>
        <taxon>Dothideomycetes incertae sedis</taxon>
        <taxon>Phaeotrichales</taxon>
        <taxon>Phaeotrichaceae</taxon>
        <taxon>Trichodelitschia</taxon>
    </lineage>
</organism>
<gene>
    <name evidence="1" type="ORF">EJ06DRAFT_362385</name>
</gene>